<dbReference type="EMBL" id="CABPSM010000009">
    <property type="protein sequence ID" value="VVE21883.1"/>
    <property type="molecule type" value="Genomic_DNA"/>
</dbReference>
<dbReference type="EC" id="2.2.1.2" evidence="5 10"/>
<keyword evidence="7 10" id="KW-0808">Transferase</keyword>
<evidence type="ECO:0000256" key="9">
    <source>
        <dbReference type="ARBA" id="ARBA00023270"/>
    </source>
</evidence>
<dbReference type="Pfam" id="PF00923">
    <property type="entry name" value="TAL_FSA"/>
    <property type="match status" value="1"/>
</dbReference>
<feature type="active site" description="Schiff-base intermediate with substrate" evidence="10">
    <location>
        <position position="139"/>
    </location>
</feature>
<keyword evidence="9 10" id="KW-0704">Schiff base</keyword>
<reference evidence="11 12" key="1">
    <citation type="submission" date="2019-08" db="EMBL/GenBank/DDBJ databases">
        <authorList>
            <person name="Peeters C."/>
        </authorList>
    </citation>
    <scope>NUCLEOTIDE SEQUENCE [LARGE SCALE GENOMIC DNA]</scope>
    <source>
        <strain evidence="11 12">LMG 31112</strain>
    </source>
</reference>
<evidence type="ECO:0000256" key="10">
    <source>
        <dbReference type="HAMAP-Rule" id="MF_00493"/>
    </source>
</evidence>
<keyword evidence="8 10" id="KW-0570">Pentose shunt</keyword>
<comment type="similarity">
    <text evidence="4 10">Belongs to the transaldolase family. Type 2 subfamily.</text>
</comment>
<dbReference type="PANTHER" id="PTHR10683">
    <property type="entry name" value="TRANSALDOLASE"/>
    <property type="match status" value="1"/>
</dbReference>
<dbReference type="UniPathway" id="UPA00115">
    <property type="reaction ID" value="UER00414"/>
</dbReference>
<dbReference type="RefSeq" id="WP_150621347.1">
    <property type="nucleotide sequence ID" value="NZ_CABPSM010000009.1"/>
</dbReference>
<evidence type="ECO:0000313" key="11">
    <source>
        <dbReference type="EMBL" id="VVE21883.1"/>
    </source>
</evidence>
<evidence type="ECO:0000256" key="1">
    <source>
        <dbReference type="ARBA" id="ARBA00003518"/>
    </source>
</evidence>
<comment type="pathway">
    <text evidence="3 10">Carbohydrate degradation; pentose phosphate pathway; D-glyceraldehyde 3-phosphate and beta-D-fructose 6-phosphate from D-ribose 5-phosphate and D-xylulose 5-phosphate (non-oxidative stage): step 2/3.</text>
</comment>
<name>A0A5E4WCM4_9BURK</name>
<evidence type="ECO:0000256" key="8">
    <source>
        <dbReference type="ARBA" id="ARBA00023126"/>
    </source>
</evidence>
<comment type="function">
    <text evidence="1 10">Transaldolase is important for the balance of metabolites in the pentose-phosphate pathway.</text>
</comment>
<evidence type="ECO:0000256" key="7">
    <source>
        <dbReference type="ARBA" id="ARBA00022679"/>
    </source>
</evidence>
<evidence type="ECO:0000256" key="4">
    <source>
        <dbReference type="ARBA" id="ARBA00008426"/>
    </source>
</evidence>
<evidence type="ECO:0000256" key="5">
    <source>
        <dbReference type="ARBA" id="ARBA00013151"/>
    </source>
</evidence>
<gene>
    <name evidence="10 11" type="primary">tal</name>
    <name evidence="11" type="ORF">PHO31112_03173</name>
</gene>
<evidence type="ECO:0000256" key="3">
    <source>
        <dbReference type="ARBA" id="ARBA00004857"/>
    </source>
</evidence>
<dbReference type="InterPro" id="IPR013785">
    <property type="entry name" value="Aldolase_TIM"/>
</dbReference>
<dbReference type="NCBIfam" id="TIGR00876">
    <property type="entry name" value="tal_mycobact"/>
    <property type="match status" value="1"/>
</dbReference>
<dbReference type="InterPro" id="IPR004732">
    <property type="entry name" value="Transaldolase_2"/>
</dbReference>
<dbReference type="SUPFAM" id="SSF51569">
    <property type="entry name" value="Aldolase"/>
    <property type="match status" value="1"/>
</dbReference>
<dbReference type="PIRSF" id="PIRSF036915">
    <property type="entry name" value="Trnald_Bac_Plnt"/>
    <property type="match status" value="1"/>
</dbReference>
<dbReference type="PANTHER" id="PTHR10683:SF31">
    <property type="entry name" value="TRANSALDOLASE"/>
    <property type="match status" value="1"/>
</dbReference>
<evidence type="ECO:0000256" key="2">
    <source>
        <dbReference type="ARBA" id="ARBA00004496"/>
    </source>
</evidence>
<dbReference type="GO" id="GO:0004801">
    <property type="term" value="F:transaldolase activity"/>
    <property type="evidence" value="ECO:0007669"/>
    <property type="project" value="UniProtKB-UniRule"/>
</dbReference>
<dbReference type="NCBIfam" id="NF002881">
    <property type="entry name" value="PRK03343.1"/>
    <property type="match status" value="1"/>
</dbReference>
<dbReference type="GO" id="GO:0006098">
    <property type="term" value="P:pentose-phosphate shunt"/>
    <property type="evidence" value="ECO:0007669"/>
    <property type="project" value="UniProtKB-UniRule"/>
</dbReference>
<comment type="catalytic activity">
    <reaction evidence="10">
        <text>D-sedoheptulose 7-phosphate + D-glyceraldehyde 3-phosphate = D-erythrose 4-phosphate + beta-D-fructose 6-phosphate</text>
        <dbReference type="Rhea" id="RHEA:17053"/>
        <dbReference type="ChEBI" id="CHEBI:16897"/>
        <dbReference type="ChEBI" id="CHEBI:57483"/>
        <dbReference type="ChEBI" id="CHEBI:57634"/>
        <dbReference type="ChEBI" id="CHEBI:59776"/>
        <dbReference type="EC" id="2.2.1.2"/>
    </reaction>
</comment>
<sequence length="368" mass="39769">MKATLKLQALGQSLWLDNITRDLLGDGTLARYRDEYNVTGLTSNPSIYLKAIRDTAAYDIDIAKSADPPLTDEALFFSLAIKDLTEAAELFLPVHQRTQGVDGWVSLEVSPWLTEDAVGTVAAAKSLHASARCPNLFIKIPGTAAGLIAIEEAIFAGVPVNVTLLFSREQYVEAANAYWRGLARRRDAGLDLRVASVASLFVSRWDTAVTGEVPFGLRNRLGVAIAKQTYGAYRDRMSHPMWRELADAGASPQRLLWASTGAKSREISPGYYVEALAAPDTIDTVPEATLLAFAAGGELISVMREDGGNADPVLADFTHAGIDVTALAARLQREGVEAFRQAWAELMQVIAGKRMPERHLAPAEGSTS</sequence>
<dbReference type="HAMAP" id="MF_00493">
    <property type="entry name" value="Transaldolase_2"/>
    <property type="match status" value="1"/>
</dbReference>
<accession>A0A5E4WCM4</accession>
<dbReference type="AlphaFoldDB" id="A0A5E4WCM4"/>
<dbReference type="CDD" id="cd00955">
    <property type="entry name" value="Transaldolase_like"/>
    <property type="match status" value="1"/>
</dbReference>
<organism evidence="11 12">
    <name type="scientific">Pandoraea horticolens</name>
    <dbReference type="NCBI Taxonomy" id="2508298"/>
    <lineage>
        <taxon>Bacteria</taxon>
        <taxon>Pseudomonadati</taxon>
        <taxon>Pseudomonadota</taxon>
        <taxon>Betaproteobacteria</taxon>
        <taxon>Burkholderiales</taxon>
        <taxon>Burkholderiaceae</taxon>
        <taxon>Pandoraea</taxon>
    </lineage>
</organism>
<protein>
    <recommendedName>
        <fullName evidence="5 10">Transaldolase</fullName>
        <ecNumber evidence="5 10">2.2.1.2</ecNumber>
    </recommendedName>
</protein>
<dbReference type="InterPro" id="IPR001585">
    <property type="entry name" value="TAL/FSA"/>
</dbReference>
<keyword evidence="6 10" id="KW-0963">Cytoplasm</keyword>
<keyword evidence="12" id="KW-1185">Reference proteome</keyword>
<proteinExistence type="inferred from homology"/>
<comment type="subcellular location">
    <subcellularLocation>
        <location evidence="2 10">Cytoplasm</location>
    </subcellularLocation>
</comment>
<dbReference type="GO" id="GO:0005975">
    <property type="term" value="P:carbohydrate metabolic process"/>
    <property type="evidence" value="ECO:0007669"/>
    <property type="project" value="InterPro"/>
</dbReference>
<dbReference type="Gene3D" id="3.20.20.70">
    <property type="entry name" value="Aldolase class I"/>
    <property type="match status" value="1"/>
</dbReference>
<evidence type="ECO:0000256" key="6">
    <source>
        <dbReference type="ARBA" id="ARBA00022490"/>
    </source>
</evidence>
<dbReference type="GO" id="GO:0005737">
    <property type="term" value="C:cytoplasm"/>
    <property type="evidence" value="ECO:0007669"/>
    <property type="project" value="UniProtKB-SubCell"/>
</dbReference>
<dbReference type="Proteomes" id="UP000343317">
    <property type="component" value="Unassembled WGS sequence"/>
</dbReference>
<evidence type="ECO:0000313" key="12">
    <source>
        <dbReference type="Proteomes" id="UP000343317"/>
    </source>
</evidence>